<dbReference type="AlphaFoldDB" id="A0A538TWR6"/>
<dbReference type="Proteomes" id="UP000316609">
    <property type="component" value="Unassembled WGS sequence"/>
</dbReference>
<dbReference type="GO" id="GO:0000976">
    <property type="term" value="F:transcription cis-regulatory region binding"/>
    <property type="evidence" value="ECO:0007669"/>
    <property type="project" value="TreeGrafter"/>
</dbReference>
<dbReference type="Pfam" id="PF00356">
    <property type="entry name" value="LacI"/>
    <property type="match status" value="1"/>
</dbReference>
<keyword evidence="1" id="KW-0678">Repressor</keyword>
<dbReference type="InterPro" id="IPR000843">
    <property type="entry name" value="HTH_LacI"/>
</dbReference>
<dbReference type="InterPro" id="IPR028082">
    <property type="entry name" value="Peripla_BP_I"/>
</dbReference>
<keyword evidence="4" id="KW-0804">Transcription</keyword>
<protein>
    <submittedName>
        <fullName evidence="7">LacI family transcriptional regulator</fullName>
    </submittedName>
</protein>
<evidence type="ECO:0000256" key="3">
    <source>
        <dbReference type="ARBA" id="ARBA00023125"/>
    </source>
</evidence>
<sequence>MATIKDVAREAGVSIATVSRVFNASAVVSEPTQRAVREVAARLNYWPNGAARSLITNRTQAIGVLLPDLFGEFYSEILRGMDCTARKAGLHVLVSSSHADAEEVLAALRALRGRIDGLIVMAPDLDARDAVQSAATKIPLVLIDAGPGVEGCNTLSIANTEGAHAVVRHLIRLGHRRIAVITGPPRNVDAQQRLAGYHAALREAGLPRVTELEIAGDFTEPSGYEAGGRLLALDPQPSAVFASNDYMAIGVMGALSDSRVRVPEDVAVAGFDDIAMSRYLNPPLTTVHVDAYRLGERAVECLVRIDSEAPEQWHREVLPTTLVVRGSCGSSSAAHPRAGAGRQRGR</sequence>
<dbReference type="SUPFAM" id="SSF47413">
    <property type="entry name" value="lambda repressor-like DNA-binding domains"/>
    <property type="match status" value="1"/>
</dbReference>
<reference evidence="7 8" key="1">
    <citation type="journal article" date="2019" name="Nat. Microbiol.">
        <title>Mediterranean grassland soil C-N compound turnover is dependent on rainfall and depth, and is mediated by genomically divergent microorganisms.</title>
        <authorList>
            <person name="Diamond S."/>
            <person name="Andeer P.F."/>
            <person name="Li Z."/>
            <person name="Crits-Christoph A."/>
            <person name="Burstein D."/>
            <person name="Anantharaman K."/>
            <person name="Lane K.R."/>
            <person name="Thomas B.C."/>
            <person name="Pan C."/>
            <person name="Northen T.R."/>
            <person name="Banfield J.F."/>
        </authorList>
    </citation>
    <scope>NUCLEOTIDE SEQUENCE [LARGE SCALE GENOMIC DNA]</scope>
    <source>
        <strain evidence="7">WS_8</strain>
    </source>
</reference>
<evidence type="ECO:0000256" key="5">
    <source>
        <dbReference type="SAM" id="MobiDB-lite"/>
    </source>
</evidence>
<dbReference type="SUPFAM" id="SSF53822">
    <property type="entry name" value="Periplasmic binding protein-like I"/>
    <property type="match status" value="1"/>
</dbReference>
<feature type="domain" description="HTH lacI-type" evidence="6">
    <location>
        <begin position="2"/>
        <end position="56"/>
    </location>
</feature>
<dbReference type="CDD" id="cd06267">
    <property type="entry name" value="PBP1_LacI_sugar_binding-like"/>
    <property type="match status" value="1"/>
</dbReference>
<dbReference type="PANTHER" id="PTHR30146">
    <property type="entry name" value="LACI-RELATED TRANSCRIPTIONAL REPRESSOR"/>
    <property type="match status" value="1"/>
</dbReference>
<evidence type="ECO:0000259" key="6">
    <source>
        <dbReference type="PROSITE" id="PS50932"/>
    </source>
</evidence>
<dbReference type="EMBL" id="VBOY01000017">
    <property type="protein sequence ID" value="TMQ68066.1"/>
    <property type="molecule type" value="Genomic_DNA"/>
</dbReference>
<dbReference type="InterPro" id="IPR046335">
    <property type="entry name" value="LacI/GalR-like_sensor"/>
</dbReference>
<dbReference type="GO" id="GO:0003700">
    <property type="term" value="F:DNA-binding transcription factor activity"/>
    <property type="evidence" value="ECO:0007669"/>
    <property type="project" value="TreeGrafter"/>
</dbReference>
<keyword evidence="3" id="KW-0238">DNA-binding</keyword>
<dbReference type="PANTHER" id="PTHR30146:SF151">
    <property type="entry name" value="HTH-TYPE TRANSCRIPTIONAL REPRESSOR CYTR"/>
    <property type="match status" value="1"/>
</dbReference>
<dbReference type="InterPro" id="IPR010982">
    <property type="entry name" value="Lambda_DNA-bd_dom_sf"/>
</dbReference>
<dbReference type="PROSITE" id="PS50932">
    <property type="entry name" value="HTH_LACI_2"/>
    <property type="match status" value="1"/>
</dbReference>
<dbReference type="CDD" id="cd01392">
    <property type="entry name" value="HTH_LacI"/>
    <property type="match status" value="1"/>
</dbReference>
<comment type="caution">
    <text evidence="7">The sequence shown here is derived from an EMBL/GenBank/DDBJ whole genome shotgun (WGS) entry which is preliminary data.</text>
</comment>
<name>A0A538TWR6_UNCEI</name>
<evidence type="ECO:0000313" key="7">
    <source>
        <dbReference type="EMBL" id="TMQ68066.1"/>
    </source>
</evidence>
<gene>
    <name evidence="7" type="ORF">E6K78_02435</name>
</gene>
<dbReference type="Pfam" id="PF13377">
    <property type="entry name" value="Peripla_BP_3"/>
    <property type="match status" value="1"/>
</dbReference>
<evidence type="ECO:0000256" key="2">
    <source>
        <dbReference type="ARBA" id="ARBA00023015"/>
    </source>
</evidence>
<dbReference type="Gene3D" id="1.10.260.40">
    <property type="entry name" value="lambda repressor-like DNA-binding domains"/>
    <property type="match status" value="1"/>
</dbReference>
<evidence type="ECO:0000256" key="4">
    <source>
        <dbReference type="ARBA" id="ARBA00023163"/>
    </source>
</evidence>
<dbReference type="SMART" id="SM00354">
    <property type="entry name" value="HTH_LACI"/>
    <property type="match status" value="1"/>
</dbReference>
<feature type="region of interest" description="Disordered" evidence="5">
    <location>
        <begin position="327"/>
        <end position="346"/>
    </location>
</feature>
<keyword evidence="2" id="KW-0805">Transcription regulation</keyword>
<organism evidence="7 8">
    <name type="scientific">Eiseniibacteriota bacterium</name>
    <dbReference type="NCBI Taxonomy" id="2212470"/>
    <lineage>
        <taxon>Bacteria</taxon>
        <taxon>Candidatus Eiseniibacteriota</taxon>
    </lineage>
</organism>
<proteinExistence type="predicted"/>
<evidence type="ECO:0000313" key="8">
    <source>
        <dbReference type="Proteomes" id="UP000316609"/>
    </source>
</evidence>
<evidence type="ECO:0000256" key="1">
    <source>
        <dbReference type="ARBA" id="ARBA00022491"/>
    </source>
</evidence>
<dbReference type="Gene3D" id="3.40.50.2300">
    <property type="match status" value="2"/>
</dbReference>
<accession>A0A538TWR6</accession>
<dbReference type="PRINTS" id="PR00036">
    <property type="entry name" value="HTHLACI"/>
</dbReference>